<sequence>MTLVRLPLMRFVPALVLTLGLAAASPATDLFAAATDAVKRDYYGWATADFGALTVQYSAVLAERCAPQGETCDYATGRAVLTELFKAFGDAHTNVRDPEGAARLNEVTRDLAVSRTGARVVRVEGGLLVAGVMPGSPAEAAGLRRLDLLTQVEGQNAGKRGGENAPVGPNEFIRLERAGQPLSVTVRRAGEPEREVQLPTATLKARDVPTLSWVGQDSKTALIDLPTFLSSDSSELFLARVKEAQAAGARRLIVDLRFNGGGSLTECVAAASTFDPVRYKSQFQVGSYTYVGVRGESLSALSAFFTPQQGRVWNGPAAVLIGPNTASCAEVFSFFARKSGAITVGEDTRGVGNSGVLFFPLPDGGVVSVTVLRAFTADGQPLPDHLTPVVRAPTDITLLSTEGRDSTLEAALTALDAQESASR</sequence>
<evidence type="ECO:0000259" key="2">
    <source>
        <dbReference type="SMART" id="SM00228"/>
    </source>
</evidence>
<dbReference type="Proteomes" id="UP001595952">
    <property type="component" value="Unassembled WGS sequence"/>
</dbReference>
<protein>
    <submittedName>
        <fullName evidence="4">S41 family peptidase</fullName>
    </submittedName>
</protein>
<dbReference type="InterPro" id="IPR001478">
    <property type="entry name" value="PDZ"/>
</dbReference>
<dbReference type="PANTHER" id="PTHR32060:SF30">
    <property type="entry name" value="CARBOXY-TERMINAL PROCESSING PROTEASE CTPA"/>
    <property type="match status" value="1"/>
</dbReference>
<dbReference type="EMBL" id="JBHSEI010000001">
    <property type="protein sequence ID" value="MFC4636919.1"/>
    <property type="molecule type" value="Genomic_DNA"/>
</dbReference>
<dbReference type="Pfam" id="PF03572">
    <property type="entry name" value="Peptidase_S41"/>
    <property type="match status" value="1"/>
</dbReference>
<reference evidence="5" key="1">
    <citation type="journal article" date="2019" name="Int. J. Syst. Evol. Microbiol.">
        <title>The Global Catalogue of Microorganisms (GCM) 10K type strain sequencing project: providing services to taxonomists for standard genome sequencing and annotation.</title>
        <authorList>
            <consortium name="The Broad Institute Genomics Platform"/>
            <consortium name="The Broad Institute Genome Sequencing Center for Infectious Disease"/>
            <person name="Wu L."/>
            <person name="Ma J."/>
        </authorList>
    </citation>
    <scope>NUCLEOTIDE SEQUENCE [LARGE SCALE GENOMIC DNA]</scope>
    <source>
        <strain evidence="5">CCUG 55995</strain>
    </source>
</reference>
<evidence type="ECO:0000313" key="5">
    <source>
        <dbReference type="Proteomes" id="UP001595952"/>
    </source>
</evidence>
<dbReference type="SUPFAM" id="SSF52096">
    <property type="entry name" value="ClpP/crotonase"/>
    <property type="match status" value="1"/>
</dbReference>
<dbReference type="Gene3D" id="3.90.226.10">
    <property type="entry name" value="2-enoyl-CoA Hydratase, Chain A, domain 1"/>
    <property type="match status" value="1"/>
</dbReference>
<name>A0ABV9I626_9DEIO</name>
<dbReference type="PANTHER" id="PTHR32060">
    <property type="entry name" value="TAIL-SPECIFIC PROTEASE"/>
    <property type="match status" value="1"/>
</dbReference>
<dbReference type="InterPro" id="IPR005151">
    <property type="entry name" value="Tail-specific_protease"/>
</dbReference>
<keyword evidence="5" id="KW-1185">Reference proteome</keyword>
<gene>
    <name evidence="4" type="ORF">ACFO0D_01065</name>
</gene>
<dbReference type="Gene3D" id="2.30.42.10">
    <property type="match status" value="1"/>
</dbReference>
<proteinExistence type="predicted"/>
<dbReference type="SMART" id="SM00245">
    <property type="entry name" value="TSPc"/>
    <property type="match status" value="1"/>
</dbReference>
<accession>A0ABV9I626</accession>
<keyword evidence="1" id="KW-0732">Signal</keyword>
<evidence type="ECO:0000259" key="3">
    <source>
        <dbReference type="SMART" id="SM00245"/>
    </source>
</evidence>
<feature type="chain" id="PRO_5045731337" evidence="1">
    <location>
        <begin position="33"/>
        <end position="423"/>
    </location>
</feature>
<feature type="signal peptide" evidence="1">
    <location>
        <begin position="1"/>
        <end position="32"/>
    </location>
</feature>
<dbReference type="SMART" id="SM00228">
    <property type="entry name" value="PDZ"/>
    <property type="match status" value="1"/>
</dbReference>
<comment type="caution">
    <text evidence="4">The sequence shown here is derived from an EMBL/GenBank/DDBJ whole genome shotgun (WGS) entry which is preliminary data.</text>
</comment>
<dbReference type="InterPro" id="IPR029045">
    <property type="entry name" value="ClpP/crotonase-like_dom_sf"/>
</dbReference>
<feature type="domain" description="Tail specific protease" evidence="3">
    <location>
        <begin position="179"/>
        <end position="388"/>
    </location>
</feature>
<evidence type="ECO:0000313" key="4">
    <source>
        <dbReference type="EMBL" id="MFC4636919.1"/>
    </source>
</evidence>
<dbReference type="InterPro" id="IPR036034">
    <property type="entry name" value="PDZ_sf"/>
</dbReference>
<organism evidence="4 5">
    <name type="scientific">Deinococcus hohokamensis</name>
    <dbReference type="NCBI Taxonomy" id="309883"/>
    <lineage>
        <taxon>Bacteria</taxon>
        <taxon>Thermotogati</taxon>
        <taxon>Deinococcota</taxon>
        <taxon>Deinococci</taxon>
        <taxon>Deinococcales</taxon>
        <taxon>Deinococcaceae</taxon>
        <taxon>Deinococcus</taxon>
    </lineage>
</organism>
<dbReference type="SUPFAM" id="SSF50156">
    <property type="entry name" value="PDZ domain-like"/>
    <property type="match status" value="1"/>
</dbReference>
<dbReference type="RefSeq" id="WP_380059961.1">
    <property type="nucleotide sequence ID" value="NZ_JBHSEI010000001.1"/>
</dbReference>
<feature type="domain" description="PDZ" evidence="2">
    <location>
        <begin position="114"/>
        <end position="190"/>
    </location>
</feature>
<evidence type="ECO:0000256" key="1">
    <source>
        <dbReference type="SAM" id="SignalP"/>
    </source>
</evidence>
<dbReference type="CDD" id="cd06567">
    <property type="entry name" value="Peptidase_S41"/>
    <property type="match status" value="1"/>
</dbReference>